<evidence type="ECO:0000256" key="9">
    <source>
        <dbReference type="ARBA" id="ARBA00022723"/>
    </source>
</evidence>
<evidence type="ECO:0000256" key="1">
    <source>
        <dbReference type="ARBA" id="ARBA00001966"/>
    </source>
</evidence>
<dbReference type="SUPFAM" id="SSF102114">
    <property type="entry name" value="Radical SAM enzymes"/>
    <property type="match status" value="1"/>
</dbReference>
<dbReference type="InterPro" id="IPR020612">
    <property type="entry name" value="Methylthiotransferase_CS"/>
</dbReference>
<dbReference type="Pfam" id="PF00919">
    <property type="entry name" value="UPF0004"/>
    <property type="match status" value="1"/>
</dbReference>
<reference evidence="19 20" key="1">
    <citation type="submission" date="2015-12" db="EMBL/GenBank/DDBJ databases">
        <title>Draft genome sequence of the thermoanaerobe Thermotalea metallivorans, an isolate from the runoff channel of the Great Artesian Basin, Australia.</title>
        <authorList>
            <person name="Patel B.K."/>
        </authorList>
    </citation>
    <scope>NUCLEOTIDE SEQUENCE [LARGE SCALE GENOMIC DNA]</scope>
    <source>
        <strain evidence="19 20">B2-1</strain>
    </source>
</reference>
<dbReference type="InterPro" id="IPR005839">
    <property type="entry name" value="Methylthiotransferase"/>
</dbReference>
<dbReference type="Proteomes" id="UP000070456">
    <property type="component" value="Unassembled WGS sequence"/>
</dbReference>
<dbReference type="OrthoDB" id="9805215at2"/>
<name>A0A140L5P0_9FIRM</name>
<dbReference type="FunFam" id="3.40.50.12160:FF:000004">
    <property type="entry name" value="Threonylcarbamoyladenosine tRNA methylthiotransferase MtaB"/>
    <property type="match status" value="1"/>
</dbReference>
<evidence type="ECO:0000256" key="7">
    <source>
        <dbReference type="ARBA" id="ARBA00022691"/>
    </source>
</evidence>
<dbReference type="SFLD" id="SFLDG01082">
    <property type="entry name" value="B12-binding_domain_containing"/>
    <property type="match status" value="1"/>
</dbReference>
<keyword evidence="4" id="KW-0004">4Fe-4S</keyword>
<keyword evidence="8" id="KW-0819">tRNA processing</keyword>
<comment type="caution">
    <text evidence="19">The sequence shown here is derived from an EMBL/GenBank/DDBJ whole genome shotgun (WGS) entry which is preliminary data.</text>
</comment>
<comment type="cofactor">
    <cofactor evidence="1">
        <name>[4Fe-4S] cluster</name>
        <dbReference type="ChEBI" id="CHEBI:49883"/>
    </cofactor>
</comment>
<accession>A0A140L5P0</accession>
<sequence length="436" mass="49711">MKTVAFYTLGCKVNQYETEAMGQLFQRAGYEIVDSEQKADVYVINTCTVTNLGDRKSRQFIRRAKKINPEAIVAVVGCYAQTSPDEVLSIEGVNIILGTKDRNKIVAYVEKIQKENEKINAVEDIMQIKEFEEMTIGEIKGKTRAFLKIQEGCNQYCTYCIIPYARGPVRSRKLEDIIKEVKRLAEHGFKEVVLTGIHVASYGKDLEGTSLLDVIRAVHEVDGIERIRLSSIEPTIATEEFVREISKMEKVCPHFHLSLQSGCDATLKRMNRKYTTGEYRTIVERLREYMPDLSITTDIMVGFPGETEEEFEATLNFVKEIQFSQIHVFKYSPRKGTPAAKYKNQVPAEIKNIRSEKLIELARESAIKYNERFIGIIKKVLFETASTEMEGYYEGLTDNYIRVFSKANPEAEGKLIPVRLEKIYGEGILGTIVEKI</sequence>
<gene>
    <name evidence="19" type="primary">mtaB</name>
    <name evidence="19" type="ORF">AN619_13280</name>
</gene>
<keyword evidence="5" id="KW-0963">Cytoplasm</keyword>
<proteinExistence type="inferred from homology"/>
<dbReference type="Pfam" id="PF04055">
    <property type="entry name" value="Radical_SAM"/>
    <property type="match status" value="1"/>
</dbReference>
<dbReference type="AlphaFoldDB" id="A0A140L5P0"/>
<protein>
    <recommendedName>
        <fullName evidence="15">Threonylcarbamoyladenosine tRNA methylthiotransferase MtaB</fullName>
        <ecNumber evidence="3">2.8.4.5</ecNumber>
    </recommendedName>
    <alternativeName>
        <fullName evidence="12">tRNA-t(6)A37 methylthiotransferase</fullName>
    </alternativeName>
</protein>
<dbReference type="RefSeq" id="WP_068555934.1">
    <property type="nucleotide sequence ID" value="NZ_LOEE01000030.1"/>
</dbReference>
<evidence type="ECO:0000256" key="8">
    <source>
        <dbReference type="ARBA" id="ARBA00022694"/>
    </source>
</evidence>
<dbReference type="InterPro" id="IPR023404">
    <property type="entry name" value="rSAM_horseshoe"/>
</dbReference>
<dbReference type="Gene3D" id="3.80.30.20">
    <property type="entry name" value="tm_1862 like domain"/>
    <property type="match status" value="1"/>
</dbReference>
<dbReference type="InterPro" id="IPR007197">
    <property type="entry name" value="rSAM"/>
</dbReference>
<feature type="domain" description="MTTase N-terminal" evidence="17">
    <location>
        <begin position="2"/>
        <end position="114"/>
    </location>
</feature>
<evidence type="ECO:0000256" key="11">
    <source>
        <dbReference type="ARBA" id="ARBA00023014"/>
    </source>
</evidence>
<dbReference type="GO" id="GO:0046872">
    <property type="term" value="F:metal ion binding"/>
    <property type="evidence" value="ECO:0007669"/>
    <property type="project" value="UniProtKB-KW"/>
</dbReference>
<keyword evidence="20" id="KW-1185">Reference proteome</keyword>
<dbReference type="InterPro" id="IPR034557">
    <property type="entry name" value="ThrcA_tRNA_MEthiotransferase"/>
</dbReference>
<evidence type="ECO:0000259" key="17">
    <source>
        <dbReference type="PROSITE" id="PS51449"/>
    </source>
</evidence>
<dbReference type="PROSITE" id="PS51449">
    <property type="entry name" value="MTTASE_N"/>
    <property type="match status" value="1"/>
</dbReference>
<dbReference type="PATRIC" id="fig|520762.4.peg.1477"/>
<evidence type="ECO:0000256" key="13">
    <source>
        <dbReference type="ARBA" id="ARBA00051661"/>
    </source>
</evidence>
<keyword evidence="9" id="KW-0479">Metal-binding</keyword>
<evidence type="ECO:0000256" key="5">
    <source>
        <dbReference type="ARBA" id="ARBA00022490"/>
    </source>
</evidence>
<dbReference type="PANTHER" id="PTHR11918">
    <property type="entry name" value="RADICAL SAM PROTEINS"/>
    <property type="match status" value="1"/>
</dbReference>
<evidence type="ECO:0000259" key="18">
    <source>
        <dbReference type="PROSITE" id="PS51918"/>
    </source>
</evidence>
<dbReference type="NCBIfam" id="TIGR00089">
    <property type="entry name" value="MiaB/RimO family radical SAM methylthiotransferase"/>
    <property type="match status" value="1"/>
</dbReference>
<dbReference type="STRING" id="520762.AN619_13280"/>
<dbReference type="InterPro" id="IPR006467">
    <property type="entry name" value="MiaB-like_bact"/>
</dbReference>
<dbReference type="PANTHER" id="PTHR11918:SF45">
    <property type="entry name" value="THREONYLCARBAMOYLADENOSINE TRNA METHYLTHIOTRANSFERASE"/>
    <property type="match status" value="1"/>
</dbReference>
<feature type="domain" description="TRAM" evidence="16">
    <location>
        <begin position="371"/>
        <end position="434"/>
    </location>
</feature>
<dbReference type="InterPro" id="IPR058240">
    <property type="entry name" value="rSAM_sf"/>
</dbReference>
<dbReference type="GO" id="GO:0051539">
    <property type="term" value="F:4 iron, 4 sulfur cluster binding"/>
    <property type="evidence" value="ECO:0007669"/>
    <property type="project" value="UniProtKB-KW"/>
</dbReference>
<dbReference type="SFLD" id="SFLDG01061">
    <property type="entry name" value="methylthiotransferase"/>
    <property type="match status" value="1"/>
</dbReference>
<dbReference type="InterPro" id="IPR006638">
    <property type="entry name" value="Elp3/MiaA/NifB-like_rSAM"/>
</dbReference>
<evidence type="ECO:0000313" key="19">
    <source>
        <dbReference type="EMBL" id="KXG75865.1"/>
    </source>
</evidence>
<dbReference type="CDD" id="cd01335">
    <property type="entry name" value="Radical_SAM"/>
    <property type="match status" value="1"/>
</dbReference>
<dbReference type="SFLD" id="SFLDS00029">
    <property type="entry name" value="Radical_SAM"/>
    <property type="match status" value="1"/>
</dbReference>
<dbReference type="Gene3D" id="3.40.50.12160">
    <property type="entry name" value="Methylthiotransferase, N-terminal domain"/>
    <property type="match status" value="1"/>
</dbReference>
<comment type="catalytic activity">
    <reaction evidence="13">
        <text>N(6)-L-threonylcarbamoyladenosine(37) in tRNA + (sulfur carrier)-SH + AH2 + 2 S-adenosyl-L-methionine = 2-methylsulfanyl-N(6)-L-threonylcarbamoyladenosine(37) in tRNA + (sulfur carrier)-H + 5'-deoxyadenosine + L-methionine + A + S-adenosyl-L-homocysteine + 2 H(+)</text>
        <dbReference type="Rhea" id="RHEA:37075"/>
        <dbReference type="Rhea" id="RHEA-COMP:10163"/>
        <dbReference type="Rhea" id="RHEA-COMP:11092"/>
        <dbReference type="Rhea" id="RHEA-COMP:14737"/>
        <dbReference type="Rhea" id="RHEA-COMP:14739"/>
        <dbReference type="ChEBI" id="CHEBI:13193"/>
        <dbReference type="ChEBI" id="CHEBI:15378"/>
        <dbReference type="ChEBI" id="CHEBI:17319"/>
        <dbReference type="ChEBI" id="CHEBI:17499"/>
        <dbReference type="ChEBI" id="CHEBI:29917"/>
        <dbReference type="ChEBI" id="CHEBI:57844"/>
        <dbReference type="ChEBI" id="CHEBI:57856"/>
        <dbReference type="ChEBI" id="CHEBI:59789"/>
        <dbReference type="ChEBI" id="CHEBI:64428"/>
        <dbReference type="ChEBI" id="CHEBI:74418"/>
        <dbReference type="ChEBI" id="CHEBI:74420"/>
        <dbReference type="EC" id="2.8.4.5"/>
    </reaction>
</comment>
<evidence type="ECO:0000256" key="2">
    <source>
        <dbReference type="ARBA" id="ARBA00002399"/>
    </source>
</evidence>
<evidence type="ECO:0000256" key="14">
    <source>
        <dbReference type="ARBA" id="ARBA00061574"/>
    </source>
</evidence>
<dbReference type="InterPro" id="IPR002792">
    <property type="entry name" value="TRAM_dom"/>
</dbReference>
<dbReference type="PROSITE" id="PS51918">
    <property type="entry name" value="RADICAL_SAM"/>
    <property type="match status" value="1"/>
</dbReference>
<evidence type="ECO:0000256" key="12">
    <source>
        <dbReference type="ARBA" id="ARBA00031213"/>
    </source>
</evidence>
<dbReference type="GO" id="GO:0035598">
    <property type="term" value="F:tRNA (N(6)-L-threonylcarbamoyladenosine(37)-C(2))-methylthiotransferase activity"/>
    <property type="evidence" value="ECO:0007669"/>
    <property type="project" value="UniProtKB-EC"/>
</dbReference>
<evidence type="ECO:0000256" key="3">
    <source>
        <dbReference type="ARBA" id="ARBA00013273"/>
    </source>
</evidence>
<evidence type="ECO:0000256" key="10">
    <source>
        <dbReference type="ARBA" id="ARBA00023004"/>
    </source>
</evidence>
<evidence type="ECO:0000259" key="16">
    <source>
        <dbReference type="PROSITE" id="PS50926"/>
    </source>
</evidence>
<comment type="similarity">
    <text evidence="14">Belongs to the methylthiotransferase family. MtaB subfamily.</text>
</comment>
<comment type="function">
    <text evidence="2">Catalyzes the methylthiolation of N6-threonylcarbamoyladenosine (t(6)A), leading to the formation of 2-methylthio-N6-threonylcarbamoyladenosine (ms(2)t(6)A) at position 37 in tRNAs that read codons beginning with adenine.</text>
</comment>
<dbReference type="NCBIfam" id="TIGR01579">
    <property type="entry name" value="MiaB-like-C"/>
    <property type="match status" value="1"/>
</dbReference>
<dbReference type="SFLD" id="SFLDF00295">
    <property type="entry name" value="threonylcarbamoyladenosine_tRN"/>
    <property type="match status" value="1"/>
</dbReference>
<dbReference type="PROSITE" id="PS01278">
    <property type="entry name" value="MTTASE_RADICAL"/>
    <property type="match status" value="1"/>
</dbReference>
<dbReference type="InterPro" id="IPR038135">
    <property type="entry name" value="Methylthiotransferase_N_sf"/>
</dbReference>
<dbReference type="FunFam" id="3.80.30.20:FF:000001">
    <property type="entry name" value="tRNA-2-methylthio-N(6)-dimethylallyladenosine synthase 2"/>
    <property type="match status" value="1"/>
</dbReference>
<keyword evidence="7" id="KW-0949">S-adenosyl-L-methionine</keyword>
<organism evidence="19 20">
    <name type="scientific">Thermotalea metallivorans</name>
    <dbReference type="NCBI Taxonomy" id="520762"/>
    <lineage>
        <taxon>Bacteria</taxon>
        <taxon>Bacillati</taxon>
        <taxon>Bacillota</taxon>
        <taxon>Clostridia</taxon>
        <taxon>Peptostreptococcales</taxon>
        <taxon>Thermotaleaceae</taxon>
        <taxon>Thermotalea</taxon>
    </lineage>
</organism>
<evidence type="ECO:0000256" key="6">
    <source>
        <dbReference type="ARBA" id="ARBA00022679"/>
    </source>
</evidence>
<dbReference type="PROSITE" id="PS50926">
    <property type="entry name" value="TRAM"/>
    <property type="match status" value="1"/>
</dbReference>
<dbReference type="SMART" id="SM00729">
    <property type="entry name" value="Elp3"/>
    <property type="match status" value="1"/>
</dbReference>
<keyword evidence="10" id="KW-0408">Iron</keyword>
<dbReference type="InterPro" id="IPR013848">
    <property type="entry name" value="Methylthiotransferase_N"/>
</dbReference>
<feature type="domain" description="Radical SAM core" evidence="18">
    <location>
        <begin position="139"/>
        <end position="368"/>
    </location>
</feature>
<evidence type="ECO:0000256" key="15">
    <source>
        <dbReference type="ARBA" id="ARBA00069898"/>
    </source>
</evidence>
<dbReference type="EC" id="2.8.4.5" evidence="3"/>
<keyword evidence="11" id="KW-0411">Iron-sulfur</keyword>
<evidence type="ECO:0000313" key="20">
    <source>
        <dbReference type="Proteomes" id="UP000070456"/>
    </source>
</evidence>
<dbReference type="EMBL" id="LOEE01000030">
    <property type="protein sequence ID" value="KXG75865.1"/>
    <property type="molecule type" value="Genomic_DNA"/>
</dbReference>
<evidence type="ECO:0000256" key="4">
    <source>
        <dbReference type="ARBA" id="ARBA00022485"/>
    </source>
</evidence>
<keyword evidence="6 19" id="KW-0808">Transferase</keyword>